<dbReference type="InterPro" id="IPR016103">
    <property type="entry name" value="ProQ/FinO"/>
</dbReference>
<dbReference type="NCBIfam" id="NF003434">
    <property type="entry name" value="PRK04950.1"/>
    <property type="match status" value="1"/>
</dbReference>
<evidence type="ECO:0000256" key="5">
    <source>
        <dbReference type="SAM" id="MobiDB-lite"/>
    </source>
</evidence>
<dbReference type="InterPro" id="IPR035236">
    <property type="entry name" value="ProQ_C"/>
</dbReference>
<dbReference type="InterPro" id="IPR036442">
    <property type="entry name" value="ProQ/FinO_sf"/>
</dbReference>
<dbReference type="AlphaFoldDB" id="A0A3D9UIZ5"/>
<dbReference type="Proteomes" id="UP000256294">
    <property type="component" value="Unassembled WGS sequence"/>
</dbReference>
<dbReference type="SUPFAM" id="SSF48657">
    <property type="entry name" value="FinO-like"/>
    <property type="match status" value="1"/>
</dbReference>
<dbReference type="PANTHER" id="PTHR38106:SF1">
    <property type="entry name" value="RNA CHAPERONE PROQ"/>
    <property type="match status" value="1"/>
</dbReference>
<dbReference type="PANTHER" id="PTHR38106">
    <property type="entry name" value="RNA CHAPERONE PROQ"/>
    <property type="match status" value="1"/>
</dbReference>
<feature type="compositionally biased region" description="Basic and acidic residues" evidence="5">
    <location>
        <begin position="115"/>
        <end position="136"/>
    </location>
</feature>
<feature type="region of interest" description="Disordered" evidence="5">
    <location>
        <begin position="104"/>
        <end position="178"/>
    </location>
</feature>
<feature type="compositionally biased region" description="Basic and acidic residues" evidence="5">
    <location>
        <begin position="149"/>
        <end position="158"/>
    </location>
</feature>
<evidence type="ECO:0000256" key="1">
    <source>
        <dbReference type="ARBA" id="ARBA00022490"/>
    </source>
</evidence>
<keyword evidence="2 4" id="KW-0694">RNA-binding</keyword>
<comment type="caution">
    <text evidence="7">The sequence shown here is derived from an EMBL/GenBank/DDBJ whole genome shotgun (WGS) entry which is preliminary data.</text>
</comment>
<evidence type="ECO:0000256" key="3">
    <source>
        <dbReference type="ARBA" id="ARBA00023186"/>
    </source>
</evidence>
<organism evidence="7 8">
    <name type="scientific">Xenorhabdus cabanillasii</name>
    <dbReference type="NCBI Taxonomy" id="351673"/>
    <lineage>
        <taxon>Bacteria</taxon>
        <taxon>Pseudomonadati</taxon>
        <taxon>Pseudomonadota</taxon>
        <taxon>Gammaproteobacteria</taxon>
        <taxon>Enterobacterales</taxon>
        <taxon>Morganellaceae</taxon>
        <taxon>Xenorhabdus</taxon>
    </lineage>
</organism>
<comment type="subcellular location">
    <subcellularLocation>
        <location evidence="4">Cytoplasm</location>
    </subcellularLocation>
</comment>
<evidence type="ECO:0000256" key="2">
    <source>
        <dbReference type="ARBA" id="ARBA00022884"/>
    </source>
</evidence>
<keyword evidence="8" id="KW-1185">Reference proteome</keyword>
<comment type="function">
    <text evidence="4">RNA chaperone with significant RNA binding, RNA strand exchange and RNA duplexing activities. May regulate ProP activity through an RNA-based, post-transcriptional mechanism.</text>
</comment>
<evidence type="ECO:0000256" key="4">
    <source>
        <dbReference type="HAMAP-Rule" id="MF_00749"/>
    </source>
</evidence>
<dbReference type="GO" id="GO:0005829">
    <property type="term" value="C:cytosol"/>
    <property type="evidence" value="ECO:0007669"/>
    <property type="project" value="TreeGrafter"/>
</dbReference>
<dbReference type="GO" id="GO:0034057">
    <property type="term" value="F:RNA strand-exchange activity"/>
    <property type="evidence" value="ECO:0007669"/>
    <property type="project" value="UniProtKB-UniRule"/>
</dbReference>
<reference evidence="7 8" key="1">
    <citation type="submission" date="2018-08" db="EMBL/GenBank/DDBJ databases">
        <title>Genomic Encyclopedia of Archaeal and Bacterial Type Strains, Phase II (KMG-II): from individual species to whole genera.</title>
        <authorList>
            <person name="Goeker M."/>
        </authorList>
    </citation>
    <scope>NUCLEOTIDE SEQUENCE [LARGE SCALE GENOMIC DNA]</scope>
    <source>
        <strain evidence="7 8">DSM 17905</strain>
    </source>
</reference>
<comment type="similarity">
    <text evidence="4">Belongs to the ProQ family.</text>
</comment>
<dbReference type="GO" id="GO:0033592">
    <property type="term" value="F:RNA strand annealing activity"/>
    <property type="evidence" value="ECO:0007669"/>
    <property type="project" value="UniProtKB-UniRule"/>
</dbReference>
<evidence type="ECO:0000313" key="8">
    <source>
        <dbReference type="Proteomes" id="UP000256294"/>
    </source>
</evidence>
<dbReference type="GO" id="GO:0010608">
    <property type="term" value="P:post-transcriptional regulation of gene expression"/>
    <property type="evidence" value="ECO:0007669"/>
    <property type="project" value="InterPro"/>
</dbReference>
<gene>
    <name evidence="4" type="primary">proQ</name>
    <name evidence="7" type="ORF">BDD26_2753</name>
</gene>
<dbReference type="RefSeq" id="WP_115826809.1">
    <property type="nucleotide sequence ID" value="NZ_QTUB01000001.1"/>
</dbReference>
<proteinExistence type="inferred from homology"/>
<dbReference type="FunFam" id="1.10.1710.10:FF:000001">
    <property type="entry name" value="RNA chaperone ProQ"/>
    <property type="match status" value="1"/>
</dbReference>
<feature type="domain" description="ProQ/FinO" evidence="6">
    <location>
        <begin position="5"/>
        <end position="119"/>
    </location>
</feature>
<dbReference type="HAMAP" id="MF_00749">
    <property type="entry name" value="ProQ"/>
    <property type="match status" value="1"/>
</dbReference>
<dbReference type="Pfam" id="PF17516">
    <property type="entry name" value="ProQ_C"/>
    <property type="match status" value="1"/>
</dbReference>
<keyword evidence="1 4" id="KW-0963">Cytoplasm</keyword>
<accession>A0A3D9UIZ5</accession>
<dbReference type="InterPro" id="IPR023529">
    <property type="entry name" value="ProQ"/>
</dbReference>
<dbReference type="Pfam" id="PF04352">
    <property type="entry name" value="ProQ"/>
    <property type="match status" value="1"/>
</dbReference>
<keyword evidence="3 4" id="KW-0143">Chaperone</keyword>
<name>A0A3D9UIZ5_9GAMM</name>
<evidence type="ECO:0000259" key="6">
    <source>
        <dbReference type="SMART" id="SM00945"/>
    </source>
</evidence>
<dbReference type="EMBL" id="QTUB01000001">
    <property type="protein sequence ID" value="REF27920.1"/>
    <property type="molecule type" value="Genomic_DNA"/>
</dbReference>
<dbReference type="Gene3D" id="1.10.1710.10">
    <property type="entry name" value="ProQ/FinO domain"/>
    <property type="match status" value="1"/>
</dbReference>
<evidence type="ECO:0000313" key="7">
    <source>
        <dbReference type="EMBL" id="REF27920.1"/>
    </source>
</evidence>
<sequence length="237" mass="26618">MENQPKLNSSKEIIAFLAERFPLCFAAEGEARPLKIGIFQDIVERIQGEECLSKTQLRSALRLYTSSWRYLYGVKEGAQRIDLDGNACGELEVEHIEHARQQLAEAKARVQAQRAEQRAKKRETENISDKKSERPVNKKATPRRRPSAGKKDEKRPSRSQDSLQQSRKPADKMAKKIAQPELTSVTDVSSLKVGQTIKVNVGKSLMDASVLEIAKDGVRVQLPTGLAMIVRAEHLKF</sequence>
<protein>
    <recommendedName>
        <fullName evidence="4">RNA chaperone ProQ</fullName>
    </recommendedName>
</protein>
<dbReference type="SMART" id="SM00945">
    <property type="entry name" value="ProQ"/>
    <property type="match status" value="1"/>
</dbReference>